<evidence type="ECO:0000313" key="2">
    <source>
        <dbReference type="Proteomes" id="UP000789901"/>
    </source>
</evidence>
<keyword evidence="2" id="KW-1185">Reference proteome</keyword>
<name>A0ABN7X6T4_GIGMA</name>
<organism evidence="1 2">
    <name type="scientific">Gigaspora margarita</name>
    <dbReference type="NCBI Taxonomy" id="4874"/>
    <lineage>
        <taxon>Eukaryota</taxon>
        <taxon>Fungi</taxon>
        <taxon>Fungi incertae sedis</taxon>
        <taxon>Mucoromycota</taxon>
        <taxon>Glomeromycotina</taxon>
        <taxon>Glomeromycetes</taxon>
        <taxon>Diversisporales</taxon>
        <taxon>Gigasporaceae</taxon>
        <taxon>Gigaspora</taxon>
    </lineage>
</organism>
<sequence>TAITKVPDNSFDITMTFGKINVAIQLKYYYISSSKKVSIKIDDVYAFVGAFETWYKN</sequence>
<proteinExistence type="predicted"/>
<evidence type="ECO:0000313" key="1">
    <source>
        <dbReference type="EMBL" id="CAG8849463.1"/>
    </source>
</evidence>
<accession>A0ABN7X6T4</accession>
<comment type="caution">
    <text evidence="1">The sequence shown here is derived from an EMBL/GenBank/DDBJ whole genome shotgun (WGS) entry which is preliminary data.</text>
</comment>
<gene>
    <name evidence="1" type="ORF">GMARGA_LOCUS39728</name>
</gene>
<dbReference type="EMBL" id="CAJVQB010096354">
    <property type="protein sequence ID" value="CAG8849463.1"/>
    <property type="molecule type" value="Genomic_DNA"/>
</dbReference>
<protein>
    <submittedName>
        <fullName evidence="1">30317_t:CDS:1</fullName>
    </submittedName>
</protein>
<dbReference type="Proteomes" id="UP000789901">
    <property type="component" value="Unassembled WGS sequence"/>
</dbReference>
<feature type="non-terminal residue" evidence="1">
    <location>
        <position position="1"/>
    </location>
</feature>
<feature type="non-terminal residue" evidence="1">
    <location>
        <position position="57"/>
    </location>
</feature>
<reference evidence="1 2" key="1">
    <citation type="submission" date="2021-06" db="EMBL/GenBank/DDBJ databases">
        <authorList>
            <person name="Kallberg Y."/>
            <person name="Tangrot J."/>
            <person name="Rosling A."/>
        </authorList>
    </citation>
    <scope>NUCLEOTIDE SEQUENCE [LARGE SCALE GENOMIC DNA]</scope>
    <source>
        <strain evidence="1 2">120-4 pot B 10/14</strain>
    </source>
</reference>